<accession>A0ABQ5SLI3</accession>
<proteinExistence type="predicted"/>
<feature type="compositionally biased region" description="Low complexity" evidence="1">
    <location>
        <begin position="21"/>
        <end position="34"/>
    </location>
</feature>
<sequence>MGDSLKNKLSQSLDSLIRKPPASGRGRGQASSGRGSPGLSGRGSSTALMGRTTFSRHPIPAPPHGRLEEKQLPKVQPQTRPHTQYQQPRQHLQLPKKRLAADDAPTRDIPLSQKLSLSLDDIASMRRHSAAEECAQYQHHQNPQHSGPRTHGIGRGVTAQGIHSDHIGAGRGSWGNSGRNSALGKGAPAPGVNTLRPSKYVLVKHNSMRGCGRGSGRTPGRGYYVSGRMERRVSDLHAHIHHSYGRGQESYEGYDDDDDYRGYEHHGDRGNGDNEVGDDFGDEEGQYSAEEEAVEEEEQQKHDNLDGAMGAADGAGSYGGQRRRQYQQQHSSATTYRQAWDFQDRLRQKIVDAQRKDLP</sequence>
<feature type="compositionally biased region" description="Polar residues" evidence="1">
    <location>
        <begin position="76"/>
        <end position="90"/>
    </location>
</feature>
<evidence type="ECO:0000256" key="1">
    <source>
        <dbReference type="SAM" id="MobiDB-lite"/>
    </source>
</evidence>
<keyword evidence="3" id="KW-1185">Reference proteome</keyword>
<evidence type="ECO:0000313" key="2">
    <source>
        <dbReference type="EMBL" id="GLI70252.1"/>
    </source>
</evidence>
<name>A0ABQ5SLI3_9CHLO</name>
<feature type="region of interest" description="Disordered" evidence="1">
    <location>
        <begin position="247"/>
        <end position="336"/>
    </location>
</feature>
<protein>
    <submittedName>
        <fullName evidence="2">Uncharacterized protein</fullName>
    </submittedName>
</protein>
<organism evidence="2 3">
    <name type="scientific">Volvox africanus</name>
    <dbReference type="NCBI Taxonomy" id="51714"/>
    <lineage>
        <taxon>Eukaryota</taxon>
        <taxon>Viridiplantae</taxon>
        <taxon>Chlorophyta</taxon>
        <taxon>core chlorophytes</taxon>
        <taxon>Chlorophyceae</taxon>
        <taxon>CS clade</taxon>
        <taxon>Chlamydomonadales</taxon>
        <taxon>Volvocaceae</taxon>
        <taxon>Volvox</taxon>
    </lineage>
</organism>
<gene>
    <name evidence="2" type="ORF">VaNZ11_015099</name>
</gene>
<feature type="compositionally biased region" description="Basic and acidic residues" evidence="1">
    <location>
        <begin position="260"/>
        <end position="272"/>
    </location>
</feature>
<feature type="region of interest" description="Disordered" evidence="1">
    <location>
        <begin position="1"/>
        <end position="105"/>
    </location>
</feature>
<dbReference type="Proteomes" id="UP001165090">
    <property type="component" value="Unassembled WGS sequence"/>
</dbReference>
<evidence type="ECO:0000313" key="3">
    <source>
        <dbReference type="Proteomes" id="UP001165090"/>
    </source>
</evidence>
<comment type="caution">
    <text evidence="2">The sequence shown here is derived from an EMBL/GenBank/DDBJ whole genome shotgun (WGS) entry which is preliminary data.</text>
</comment>
<reference evidence="2 3" key="1">
    <citation type="journal article" date="2023" name="IScience">
        <title>Expanded male sex-determining region conserved during the evolution of homothallism in the green alga Volvox.</title>
        <authorList>
            <person name="Yamamoto K."/>
            <person name="Matsuzaki R."/>
            <person name="Mahakham W."/>
            <person name="Heman W."/>
            <person name="Sekimoto H."/>
            <person name="Kawachi M."/>
            <person name="Minakuchi Y."/>
            <person name="Toyoda A."/>
            <person name="Nozaki H."/>
        </authorList>
    </citation>
    <scope>NUCLEOTIDE SEQUENCE [LARGE SCALE GENOMIC DNA]</scope>
    <source>
        <strain evidence="2 3">NIES-4468</strain>
    </source>
</reference>
<feature type="non-terminal residue" evidence="2">
    <location>
        <position position="359"/>
    </location>
</feature>
<dbReference type="EMBL" id="BSDZ01000094">
    <property type="protein sequence ID" value="GLI70252.1"/>
    <property type="molecule type" value="Genomic_DNA"/>
</dbReference>
<feature type="compositionally biased region" description="Acidic residues" evidence="1">
    <location>
        <begin position="275"/>
        <end position="298"/>
    </location>
</feature>